<keyword evidence="2" id="KW-1185">Reference proteome</keyword>
<dbReference type="Proteomes" id="UP001228905">
    <property type="component" value="Unassembled WGS sequence"/>
</dbReference>
<evidence type="ECO:0000313" key="2">
    <source>
        <dbReference type="Proteomes" id="UP001228905"/>
    </source>
</evidence>
<organism evidence="1 2">
    <name type="scientific">Caulobacter ginsengisoli</name>
    <dbReference type="NCBI Taxonomy" id="400775"/>
    <lineage>
        <taxon>Bacteria</taxon>
        <taxon>Pseudomonadati</taxon>
        <taxon>Pseudomonadota</taxon>
        <taxon>Alphaproteobacteria</taxon>
        <taxon>Caulobacterales</taxon>
        <taxon>Caulobacteraceae</taxon>
        <taxon>Caulobacter</taxon>
    </lineage>
</organism>
<dbReference type="CDD" id="cd00657">
    <property type="entry name" value="Ferritin_like"/>
    <property type="match status" value="1"/>
</dbReference>
<dbReference type="Pfam" id="PF11583">
    <property type="entry name" value="AurF"/>
    <property type="match status" value="1"/>
</dbReference>
<dbReference type="RefSeq" id="WP_307349409.1">
    <property type="nucleotide sequence ID" value="NZ_JAUSVS010000004.1"/>
</dbReference>
<accession>A0ABU0ITY5</accession>
<dbReference type="EMBL" id="JAUSVS010000004">
    <property type="protein sequence ID" value="MDQ0464608.1"/>
    <property type="molecule type" value="Genomic_DNA"/>
</dbReference>
<evidence type="ECO:0000313" key="1">
    <source>
        <dbReference type="EMBL" id="MDQ0464608.1"/>
    </source>
</evidence>
<proteinExistence type="predicted"/>
<name>A0ABU0ITY5_9CAUL</name>
<dbReference type="SUPFAM" id="SSF47240">
    <property type="entry name" value="Ferritin-like"/>
    <property type="match status" value="1"/>
</dbReference>
<reference evidence="1 2" key="1">
    <citation type="submission" date="2023-07" db="EMBL/GenBank/DDBJ databases">
        <title>Genomic Encyclopedia of Type Strains, Phase IV (KMG-IV): sequencing the most valuable type-strain genomes for metagenomic binning, comparative biology and taxonomic classification.</title>
        <authorList>
            <person name="Goeker M."/>
        </authorList>
    </citation>
    <scope>NUCLEOTIDE SEQUENCE [LARGE SCALE GENOMIC DNA]</scope>
    <source>
        <strain evidence="1 2">DSM 18695</strain>
    </source>
</reference>
<sequence length="363" mass="41541">MPSLKDIYAIEPDGSKWSVPQNYDVNFNWDYDDGRVAMAGLYRKGVEMQWDANTRIDWTQELDEDNPEQLPEAMLPIAGMAQYEAMSRQEKATVRRHFQGWQISQFMQGEQGALICAAKIVTQVPDMDSKFYASTQVIDEARHVESYKRLLEKFKVAYPMTPPLQELIDQVLRDSRWDMTYLGMQVVIEGLALAAFQQIRDHAQNPLAAAVNAYVMQDESRHVAFGRLALRDYYPQLSQAERNEREEFLLEACYLMRDRFDAVEVWKTLGLNPADCAAHMYDSGFMQMFRSSLFTRIVPIVKDIGLWGPTITKGYETMGILGFADADVQALQEDDDNIAKEFDARKTYVESVMARAGAMEPAE</sequence>
<comment type="caution">
    <text evidence="1">The sequence shown here is derived from an EMBL/GenBank/DDBJ whole genome shotgun (WGS) entry which is preliminary data.</text>
</comment>
<evidence type="ECO:0008006" key="3">
    <source>
        <dbReference type="Google" id="ProtNLM"/>
    </source>
</evidence>
<gene>
    <name evidence="1" type="ORF">QO010_002392</name>
</gene>
<protein>
    <recommendedName>
        <fullName evidence="3">Aminobenzoate oxygenase</fullName>
    </recommendedName>
</protein>
<dbReference type="InterPro" id="IPR012348">
    <property type="entry name" value="RNR-like"/>
</dbReference>
<dbReference type="Gene3D" id="1.10.620.20">
    <property type="entry name" value="Ribonucleotide Reductase, subunit A"/>
    <property type="match status" value="1"/>
</dbReference>
<dbReference type="InterPro" id="IPR025859">
    <property type="entry name" value="AurF/CmlI"/>
</dbReference>
<dbReference type="InterPro" id="IPR009078">
    <property type="entry name" value="Ferritin-like_SF"/>
</dbReference>